<dbReference type="HOGENOM" id="CLU_1925929_0_0_0"/>
<dbReference type="AlphaFoldDB" id="Q7UIY8"/>
<accession>Q7UIY8</accession>
<dbReference type="InParanoid" id="Q7UIY8"/>
<dbReference type="EMBL" id="BX294154">
    <property type="protein sequence ID" value="CAD77474.1"/>
    <property type="molecule type" value="Genomic_DNA"/>
</dbReference>
<reference evidence="1 2" key="1">
    <citation type="journal article" date="2003" name="Proc. Natl. Acad. Sci. U.S.A.">
        <title>Complete genome sequence of the marine planctomycete Pirellula sp. strain 1.</title>
        <authorList>
            <person name="Gloeckner F.O."/>
            <person name="Kube M."/>
            <person name="Bauer M."/>
            <person name="Teeling H."/>
            <person name="Lombardot T."/>
            <person name="Ludwig W."/>
            <person name="Gade D."/>
            <person name="Beck A."/>
            <person name="Borzym K."/>
            <person name="Heitmann K."/>
            <person name="Rabus R."/>
            <person name="Schlesner H."/>
            <person name="Amann R."/>
            <person name="Reinhardt R."/>
        </authorList>
    </citation>
    <scope>NUCLEOTIDE SEQUENCE [LARGE SCALE GENOMIC DNA]</scope>
    <source>
        <strain evidence="2">DSM 10527 / NCIMB 13988 / SH1</strain>
    </source>
</reference>
<gene>
    <name evidence="1" type="ordered locus">RB12245</name>
</gene>
<dbReference type="Proteomes" id="UP000001025">
    <property type="component" value="Chromosome"/>
</dbReference>
<dbReference type="STRING" id="243090.RB12245"/>
<evidence type="ECO:0000313" key="2">
    <source>
        <dbReference type="Proteomes" id="UP000001025"/>
    </source>
</evidence>
<organism evidence="1 2">
    <name type="scientific">Rhodopirellula baltica (strain DSM 10527 / NCIMB 13988 / SH1)</name>
    <dbReference type="NCBI Taxonomy" id="243090"/>
    <lineage>
        <taxon>Bacteria</taxon>
        <taxon>Pseudomonadati</taxon>
        <taxon>Planctomycetota</taxon>
        <taxon>Planctomycetia</taxon>
        <taxon>Pirellulales</taxon>
        <taxon>Pirellulaceae</taxon>
        <taxon>Rhodopirellula</taxon>
    </lineage>
</organism>
<dbReference type="KEGG" id="rba:RB12245"/>
<proteinExistence type="predicted"/>
<sequence length="131" mass="14647">MNMVKSNVLQVVFPHATQTRSTNNLGSFENVLLQQVPPVNREFGRQVTCVGNSCDDMVVVFDNDVLPSCVCYRNEPEFGGSGIFQRDSGKRPAGLDQNCVAIRREHLHDLNDVGLIETFQLQVGFDRYALT</sequence>
<protein>
    <submittedName>
        <fullName evidence="1">Uncharacterized protein</fullName>
    </submittedName>
</protein>
<keyword evidence="2" id="KW-1185">Reference proteome</keyword>
<dbReference type="EnsemblBacteria" id="CAD77474">
    <property type="protein sequence ID" value="CAD77474"/>
    <property type="gene ID" value="RB12245"/>
</dbReference>
<evidence type="ECO:0000313" key="1">
    <source>
        <dbReference type="EMBL" id="CAD77474.1"/>
    </source>
</evidence>
<name>Q7UIY8_RHOBA</name>